<accession>A0A1G6AAF1</accession>
<dbReference type="InterPro" id="IPR052706">
    <property type="entry name" value="Membrane-Transporter-like"/>
</dbReference>
<feature type="transmembrane region" description="Helical" evidence="5">
    <location>
        <begin position="21"/>
        <end position="43"/>
    </location>
</feature>
<feature type="transmembrane region" description="Helical" evidence="5">
    <location>
        <begin position="94"/>
        <end position="112"/>
    </location>
</feature>
<dbReference type="EMBL" id="FMXR01000005">
    <property type="protein sequence ID" value="SDB05359.1"/>
    <property type="molecule type" value="Genomic_DNA"/>
</dbReference>
<dbReference type="PANTHER" id="PTHR43310:SF1">
    <property type="entry name" value="SULFATE TRANSPORTER YBAR-RELATED"/>
    <property type="match status" value="1"/>
</dbReference>
<keyword evidence="4 5" id="KW-0472">Membrane</keyword>
<dbReference type="STRING" id="1732.SAMN02910417_00346"/>
<feature type="transmembrane region" description="Helical" evidence="5">
    <location>
        <begin position="184"/>
        <end position="203"/>
    </location>
</feature>
<feature type="transmembrane region" description="Helical" evidence="5">
    <location>
        <begin position="238"/>
        <end position="257"/>
    </location>
</feature>
<dbReference type="InterPro" id="IPR011547">
    <property type="entry name" value="SLC26A/SulP_dom"/>
</dbReference>
<feature type="transmembrane region" description="Helical" evidence="5">
    <location>
        <begin position="150"/>
        <end position="172"/>
    </location>
</feature>
<evidence type="ECO:0000313" key="7">
    <source>
        <dbReference type="EMBL" id="SDB05359.1"/>
    </source>
</evidence>
<evidence type="ECO:0000256" key="1">
    <source>
        <dbReference type="ARBA" id="ARBA00004141"/>
    </source>
</evidence>
<protein>
    <submittedName>
        <fullName evidence="7">Sulfate permease, SulP family</fullName>
    </submittedName>
</protein>
<feature type="transmembrane region" description="Helical" evidence="5">
    <location>
        <begin position="49"/>
        <end position="65"/>
    </location>
</feature>
<evidence type="ECO:0000256" key="3">
    <source>
        <dbReference type="ARBA" id="ARBA00022989"/>
    </source>
</evidence>
<sequence>MRMFMNVIKRELGQWRFHLKGDILAGIVSAFSVIPEVIGFTIVAGVPPIYGLYTSIAFLILLSFIGGRPAMVSAGAGSMAVVVVTLIAEHGTAYLFWAVLLAGIFQIVLGLCRVGNLMRYVPAPVMAGFVDALAIIIFKSQITSLLENTVVTTGGIGKMVLFIGIALAVIYLFPKISTAVPSTLVALILVTAVSVVIALISGGNSDVRMIADLGNLKGSWPGFHLPAAPFNRQTLGIIFPYALSLAFVGLLETMLTNQVVDEMTKSESNKNRECVGQGIVNIICGLVGAMPGCAMIGQAITNVKSGGRGRMSTFVAGVILTFLLAVGSVILGIIPLAALIGVMIFVSITTFNWKNLIGMFSNRSLKGVFETIVTIMTVVVTVASNNLAYGVGIGIGLYILLYFLHRYIRLKRMR</sequence>
<feature type="transmembrane region" description="Helical" evidence="5">
    <location>
        <begin position="389"/>
        <end position="408"/>
    </location>
</feature>
<feature type="transmembrane region" description="Helical" evidence="5">
    <location>
        <begin position="70"/>
        <end position="88"/>
    </location>
</feature>
<name>A0A1G6AAF1_EUBOX</name>
<dbReference type="Pfam" id="PF00916">
    <property type="entry name" value="Sulfate_transp"/>
    <property type="match status" value="1"/>
</dbReference>
<organism evidence="7 8">
    <name type="scientific">Eubacterium oxidoreducens</name>
    <dbReference type="NCBI Taxonomy" id="1732"/>
    <lineage>
        <taxon>Bacteria</taxon>
        <taxon>Bacillati</taxon>
        <taxon>Bacillota</taxon>
        <taxon>Clostridia</taxon>
        <taxon>Eubacteriales</taxon>
        <taxon>Eubacteriaceae</taxon>
        <taxon>Eubacterium</taxon>
    </lineage>
</organism>
<gene>
    <name evidence="7" type="ORF">SAMN02910417_00346</name>
</gene>
<dbReference type="GO" id="GO:0016020">
    <property type="term" value="C:membrane"/>
    <property type="evidence" value="ECO:0007669"/>
    <property type="project" value="UniProtKB-SubCell"/>
</dbReference>
<feature type="domain" description="SLC26A/SulP transporter" evidence="6">
    <location>
        <begin position="19"/>
        <end position="359"/>
    </location>
</feature>
<proteinExistence type="predicted"/>
<feature type="transmembrane region" description="Helical" evidence="5">
    <location>
        <begin position="367"/>
        <end position="383"/>
    </location>
</feature>
<dbReference type="OrthoDB" id="9771198at2"/>
<feature type="transmembrane region" description="Helical" evidence="5">
    <location>
        <begin position="278"/>
        <end position="301"/>
    </location>
</feature>
<feature type="transmembrane region" description="Helical" evidence="5">
    <location>
        <begin position="313"/>
        <end position="346"/>
    </location>
</feature>
<evidence type="ECO:0000313" key="8">
    <source>
        <dbReference type="Proteomes" id="UP000199228"/>
    </source>
</evidence>
<reference evidence="7 8" key="1">
    <citation type="submission" date="2016-10" db="EMBL/GenBank/DDBJ databases">
        <authorList>
            <person name="de Groot N.N."/>
        </authorList>
    </citation>
    <scope>NUCLEOTIDE SEQUENCE [LARGE SCALE GENOMIC DNA]</scope>
    <source>
        <strain evidence="7 8">DSM 3217</strain>
    </source>
</reference>
<evidence type="ECO:0000256" key="2">
    <source>
        <dbReference type="ARBA" id="ARBA00022692"/>
    </source>
</evidence>
<comment type="subcellular location">
    <subcellularLocation>
        <location evidence="1">Membrane</location>
        <topology evidence="1">Multi-pass membrane protein</topology>
    </subcellularLocation>
</comment>
<feature type="transmembrane region" description="Helical" evidence="5">
    <location>
        <begin position="119"/>
        <end position="138"/>
    </location>
</feature>
<dbReference type="PANTHER" id="PTHR43310">
    <property type="entry name" value="SULFATE TRANSPORTER YBAR-RELATED"/>
    <property type="match status" value="1"/>
</dbReference>
<keyword evidence="2 5" id="KW-0812">Transmembrane</keyword>
<evidence type="ECO:0000259" key="6">
    <source>
        <dbReference type="Pfam" id="PF00916"/>
    </source>
</evidence>
<keyword evidence="8" id="KW-1185">Reference proteome</keyword>
<dbReference type="AlphaFoldDB" id="A0A1G6AAF1"/>
<keyword evidence="3 5" id="KW-1133">Transmembrane helix</keyword>
<dbReference type="Proteomes" id="UP000199228">
    <property type="component" value="Unassembled WGS sequence"/>
</dbReference>
<evidence type="ECO:0000256" key="5">
    <source>
        <dbReference type="SAM" id="Phobius"/>
    </source>
</evidence>
<evidence type="ECO:0000256" key="4">
    <source>
        <dbReference type="ARBA" id="ARBA00023136"/>
    </source>
</evidence>